<gene>
    <name evidence="1" type="ORF">Patl1_21101</name>
</gene>
<protein>
    <submittedName>
        <fullName evidence="1">Uncharacterized protein</fullName>
    </submittedName>
</protein>
<dbReference type="Proteomes" id="UP001164250">
    <property type="component" value="Chromosome 4"/>
</dbReference>
<accession>A0ACC1BLE3</accession>
<comment type="caution">
    <text evidence="1">The sequence shown here is derived from an EMBL/GenBank/DDBJ whole genome shotgun (WGS) entry which is preliminary data.</text>
</comment>
<dbReference type="EMBL" id="CM047900">
    <property type="protein sequence ID" value="KAJ0099667.1"/>
    <property type="molecule type" value="Genomic_DNA"/>
</dbReference>
<evidence type="ECO:0000313" key="2">
    <source>
        <dbReference type="Proteomes" id="UP001164250"/>
    </source>
</evidence>
<proteinExistence type="predicted"/>
<evidence type="ECO:0000313" key="1">
    <source>
        <dbReference type="EMBL" id="KAJ0099667.1"/>
    </source>
</evidence>
<name>A0ACC1BLE3_9ROSI</name>
<reference evidence="2" key="1">
    <citation type="journal article" date="2023" name="G3 (Bethesda)">
        <title>Genome assembly and association tests identify interacting loci associated with vigor, precocity, and sex in interspecific pistachio rootstocks.</title>
        <authorList>
            <person name="Palmer W."/>
            <person name="Jacygrad E."/>
            <person name="Sagayaradj S."/>
            <person name="Cavanaugh K."/>
            <person name="Han R."/>
            <person name="Bertier L."/>
            <person name="Beede B."/>
            <person name="Kafkas S."/>
            <person name="Golino D."/>
            <person name="Preece J."/>
            <person name="Michelmore R."/>
        </authorList>
    </citation>
    <scope>NUCLEOTIDE SEQUENCE [LARGE SCALE GENOMIC DNA]</scope>
</reference>
<keyword evidence="2" id="KW-1185">Reference proteome</keyword>
<organism evidence="1 2">
    <name type="scientific">Pistacia atlantica</name>
    <dbReference type="NCBI Taxonomy" id="434234"/>
    <lineage>
        <taxon>Eukaryota</taxon>
        <taxon>Viridiplantae</taxon>
        <taxon>Streptophyta</taxon>
        <taxon>Embryophyta</taxon>
        <taxon>Tracheophyta</taxon>
        <taxon>Spermatophyta</taxon>
        <taxon>Magnoliopsida</taxon>
        <taxon>eudicotyledons</taxon>
        <taxon>Gunneridae</taxon>
        <taxon>Pentapetalae</taxon>
        <taxon>rosids</taxon>
        <taxon>malvids</taxon>
        <taxon>Sapindales</taxon>
        <taxon>Anacardiaceae</taxon>
        <taxon>Pistacia</taxon>
    </lineage>
</organism>
<sequence length="81" mass="9134">MKITKLNSQDNADEKISHFKFTNWLVVCEFHFLDFFVLHVAQSHDQAETTAAPHEGLGNKSLVRSTVSICQQSNCNKTPLS</sequence>